<keyword evidence="4 10" id="KW-1003">Cell membrane</keyword>
<keyword evidence="3 10" id="KW-0813">Transport</keyword>
<dbReference type="Pfam" id="PF03544">
    <property type="entry name" value="TonB_C"/>
    <property type="match status" value="1"/>
</dbReference>
<evidence type="ECO:0000256" key="9">
    <source>
        <dbReference type="ARBA" id="ARBA00023136"/>
    </source>
</evidence>
<dbReference type="PROSITE" id="PS52015">
    <property type="entry name" value="TONB_CTD"/>
    <property type="match status" value="1"/>
</dbReference>
<keyword evidence="5 10" id="KW-0997">Cell inner membrane</keyword>
<keyword evidence="9" id="KW-0472">Membrane</keyword>
<comment type="similarity">
    <text evidence="2 10">Belongs to the TonB family.</text>
</comment>
<dbReference type="Gene3D" id="3.30.1150.10">
    <property type="match status" value="1"/>
</dbReference>
<comment type="function">
    <text evidence="10">Interacts with outer membrane receptor proteins that carry out high-affinity binding and energy dependent uptake into the periplasmic space of specific substrates. It could act to transduce energy from the cytoplasmic membrane to specific energy-requiring processes in the outer membrane, resulting in the release into the periplasm of ligands bound by these outer membrane proteins.</text>
</comment>
<evidence type="ECO:0000256" key="1">
    <source>
        <dbReference type="ARBA" id="ARBA00004383"/>
    </source>
</evidence>
<evidence type="ECO:0000259" key="11">
    <source>
        <dbReference type="PROSITE" id="PS52015"/>
    </source>
</evidence>
<accession>A0ABV9N809</accession>
<organism evidence="12 13">
    <name type="scientific">Glycocaulis abyssi</name>
    <dbReference type="NCBI Taxonomy" id="1433403"/>
    <lineage>
        <taxon>Bacteria</taxon>
        <taxon>Pseudomonadati</taxon>
        <taxon>Pseudomonadota</taxon>
        <taxon>Alphaproteobacteria</taxon>
        <taxon>Maricaulales</taxon>
        <taxon>Maricaulaceae</taxon>
        <taxon>Glycocaulis</taxon>
    </lineage>
</organism>
<keyword evidence="10" id="KW-0735">Signal-anchor</keyword>
<dbReference type="InterPro" id="IPR037682">
    <property type="entry name" value="TonB_C"/>
</dbReference>
<protein>
    <recommendedName>
        <fullName evidence="10">Protein TonB</fullName>
    </recommendedName>
</protein>
<dbReference type="InterPro" id="IPR003538">
    <property type="entry name" value="TonB"/>
</dbReference>
<evidence type="ECO:0000313" key="13">
    <source>
        <dbReference type="Proteomes" id="UP001596024"/>
    </source>
</evidence>
<dbReference type="InterPro" id="IPR051045">
    <property type="entry name" value="TonB-dependent_transducer"/>
</dbReference>
<name>A0ABV9N809_9PROT</name>
<keyword evidence="13" id="KW-1185">Reference proteome</keyword>
<evidence type="ECO:0000256" key="7">
    <source>
        <dbReference type="ARBA" id="ARBA00022927"/>
    </source>
</evidence>
<dbReference type="InterPro" id="IPR011990">
    <property type="entry name" value="TPR-like_helical_dom_sf"/>
</dbReference>
<evidence type="ECO:0000256" key="2">
    <source>
        <dbReference type="ARBA" id="ARBA00006555"/>
    </source>
</evidence>
<dbReference type="SUPFAM" id="SSF74653">
    <property type="entry name" value="TolA/TonB C-terminal domain"/>
    <property type="match status" value="1"/>
</dbReference>
<evidence type="ECO:0000256" key="5">
    <source>
        <dbReference type="ARBA" id="ARBA00022519"/>
    </source>
</evidence>
<feature type="domain" description="TonB C-terminal" evidence="11">
    <location>
        <begin position="290"/>
        <end position="381"/>
    </location>
</feature>
<dbReference type="PANTHER" id="PTHR33446:SF14">
    <property type="entry name" value="PROTEIN TONB"/>
    <property type="match status" value="1"/>
</dbReference>
<dbReference type="PANTHER" id="PTHR33446">
    <property type="entry name" value="PROTEIN TONB-RELATED"/>
    <property type="match status" value="1"/>
</dbReference>
<keyword evidence="7 10" id="KW-0653">Protein transport</keyword>
<keyword evidence="8" id="KW-1133">Transmembrane helix</keyword>
<evidence type="ECO:0000256" key="6">
    <source>
        <dbReference type="ARBA" id="ARBA00022692"/>
    </source>
</evidence>
<dbReference type="SUPFAM" id="SSF48452">
    <property type="entry name" value="TPR-like"/>
    <property type="match status" value="1"/>
</dbReference>
<reference evidence="13" key="1">
    <citation type="journal article" date="2019" name="Int. J. Syst. Evol. Microbiol.">
        <title>The Global Catalogue of Microorganisms (GCM) 10K type strain sequencing project: providing services to taxonomists for standard genome sequencing and annotation.</title>
        <authorList>
            <consortium name="The Broad Institute Genomics Platform"/>
            <consortium name="The Broad Institute Genome Sequencing Center for Infectious Disease"/>
            <person name="Wu L."/>
            <person name="Ma J."/>
        </authorList>
    </citation>
    <scope>NUCLEOTIDE SEQUENCE [LARGE SCALE GENOMIC DNA]</scope>
    <source>
        <strain evidence="13">CCUG 62981</strain>
    </source>
</reference>
<dbReference type="EMBL" id="JBHSGQ010000001">
    <property type="protein sequence ID" value="MFC4723981.1"/>
    <property type="molecule type" value="Genomic_DNA"/>
</dbReference>
<dbReference type="PRINTS" id="PR01374">
    <property type="entry name" value="TONBPROTEIN"/>
</dbReference>
<evidence type="ECO:0000256" key="3">
    <source>
        <dbReference type="ARBA" id="ARBA00022448"/>
    </source>
</evidence>
<dbReference type="RefSeq" id="WP_382436013.1">
    <property type="nucleotide sequence ID" value="NZ_JBHSGQ010000001.1"/>
</dbReference>
<proteinExistence type="inferred from homology"/>
<dbReference type="InterPro" id="IPR006260">
    <property type="entry name" value="TonB/TolA_C"/>
</dbReference>
<evidence type="ECO:0000256" key="10">
    <source>
        <dbReference type="RuleBase" id="RU362123"/>
    </source>
</evidence>
<sequence>MHEGAMLKFLIPVLGLVLAGMWLPGAAHAIPPSVMEPYRAYMAAIEADDLEAAAPHAEEAWQAGVAAGIDDETLAALAENRAQLYSDIEEHARAGAAWDATVEVLRRTGADGDALSSAMHNAALSYFMASRMTEARQRADAYLAEIGDAGPDAHLYTIHNIRAQSLWDAGRTRQAGAAAVEALDMLERIGPSVTQRTMALAKLAAVGRSLTRDTQSMAFYLTLSTEISEALGWADSQHEAMDAWLRYLRRNMTDREREDLFERVMASALFDFEFEYPESEPPEDDGLDGVEVQIALPQDRRPPSYPYDAMQAGAEGTAMVQFDVSATGRPENIEVIFSVPYSTFGRAAVNAVRRWRYTPRTEDGQPVAERGLQTMFEFTIQ</sequence>
<evidence type="ECO:0000256" key="4">
    <source>
        <dbReference type="ARBA" id="ARBA00022475"/>
    </source>
</evidence>
<evidence type="ECO:0000256" key="8">
    <source>
        <dbReference type="ARBA" id="ARBA00022989"/>
    </source>
</evidence>
<gene>
    <name evidence="12" type="ORF">ACFPB0_01630</name>
</gene>
<evidence type="ECO:0000313" key="12">
    <source>
        <dbReference type="EMBL" id="MFC4723981.1"/>
    </source>
</evidence>
<comment type="caution">
    <text evidence="12">The sequence shown here is derived from an EMBL/GenBank/DDBJ whole genome shotgun (WGS) entry which is preliminary data.</text>
</comment>
<comment type="subcellular location">
    <subcellularLocation>
        <location evidence="1 10">Cell inner membrane</location>
        <topology evidence="1 10">Single-pass membrane protein</topology>
        <orientation evidence="1 10">Periplasmic side</orientation>
    </subcellularLocation>
</comment>
<keyword evidence="6" id="KW-0812">Transmembrane</keyword>
<dbReference type="NCBIfam" id="TIGR01352">
    <property type="entry name" value="tonB_Cterm"/>
    <property type="match status" value="1"/>
</dbReference>
<dbReference type="Proteomes" id="UP001596024">
    <property type="component" value="Unassembled WGS sequence"/>
</dbReference>